<dbReference type="InterPro" id="IPR016181">
    <property type="entry name" value="Acyl_CoA_acyltransferase"/>
</dbReference>
<evidence type="ECO:0000313" key="4">
    <source>
        <dbReference type="EMBL" id="NSJ85742.1"/>
    </source>
</evidence>
<dbReference type="RefSeq" id="WP_173748784.1">
    <property type="nucleotide sequence ID" value="NZ_JAAITA010000005.1"/>
</dbReference>
<accession>A0ABX2I5L6</accession>
<name>A0ABX2I5L6_BLAHA</name>
<dbReference type="PANTHER" id="PTHR43800:SF1">
    <property type="entry name" value="PEPTIDYL-LYSINE N-ACETYLTRANSFERASE YJAB"/>
    <property type="match status" value="1"/>
</dbReference>
<dbReference type="InterPro" id="IPR000182">
    <property type="entry name" value="GNAT_dom"/>
</dbReference>
<gene>
    <name evidence="4" type="ORF">G5A70_06070</name>
</gene>
<keyword evidence="5" id="KW-1185">Reference proteome</keyword>
<dbReference type="SUPFAM" id="SSF55729">
    <property type="entry name" value="Acyl-CoA N-acyltransferases (Nat)"/>
    <property type="match status" value="1"/>
</dbReference>
<keyword evidence="2" id="KW-0012">Acyltransferase</keyword>
<dbReference type="Proteomes" id="UP000822142">
    <property type="component" value="Unassembled WGS sequence"/>
</dbReference>
<feature type="domain" description="N-acetyltransferase" evidence="3">
    <location>
        <begin position="1"/>
        <end position="147"/>
    </location>
</feature>
<dbReference type="EMBL" id="JAAITA010000005">
    <property type="protein sequence ID" value="NSJ85742.1"/>
    <property type="molecule type" value="Genomic_DNA"/>
</dbReference>
<evidence type="ECO:0000259" key="3">
    <source>
        <dbReference type="PROSITE" id="PS51186"/>
    </source>
</evidence>
<dbReference type="PROSITE" id="PS51186">
    <property type="entry name" value="GNAT"/>
    <property type="match status" value="1"/>
</dbReference>
<dbReference type="Pfam" id="PF13508">
    <property type="entry name" value="Acetyltransf_7"/>
    <property type="match status" value="1"/>
</dbReference>
<dbReference type="PANTHER" id="PTHR43800">
    <property type="entry name" value="PEPTIDYL-LYSINE N-ACETYLTRANSFERASE YJAB"/>
    <property type="match status" value="1"/>
</dbReference>
<protein>
    <submittedName>
        <fullName evidence="4">GNAT family N-acetyltransferase</fullName>
    </submittedName>
</protein>
<dbReference type="Gene3D" id="3.40.630.30">
    <property type="match status" value="1"/>
</dbReference>
<evidence type="ECO:0000256" key="1">
    <source>
        <dbReference type="ARBA" id="ARBA00022679"/>
    </source>
</evidence>
<sequence length="147" mass="17107">MIRAMQASDLEEVMQIWLTANMEAHDFIDSSYWKSHFEEVRALLPQAEIMVSENTDTGVLEGFIGIMESYIAGIFVRQEYRSRGIGRQFLDFAKAAKPELKLKVYKKNEAAVNFYLREDFLVLQQGQDEDTGEEEFTMEWKGRDAFM</sequence>
<keyword evidence="1" id="KW-0808">Transferase</keyword>
<evidence type="ECO:0000313" key="5">
    <source>
        <dbReference type="Proteomes" id="UP000822142"/>
    </source>
</evidence>
<organism evidence="4 5">
    <name type="scientific">Blautia hansenii</name>
    <name type="common">Ruminococcus hansenii</name>
    <dbReference type="NCBI Taxonomy" id="1322"/>
    <lineage>
        <taxon>Bacteria</taxon>
        <taxon>Bacillati</taxon>
        <taxon>Bacillota</taxon>
        <taxon>Clostridia</taxon>
        <taxon>Lachnospirales</taxon>
        <taxon>Lachnospiraceae</taxon>
        <taxon>Blautia</taxon>
    </lineage>
</organism>
<dbReference type="CDD" id="cd04301">
    <property type="entry name" value="NAT_SF"/>
    <property type="match status" value="1"/>
</dbReference>
<evidence type="ECO:0000256" key="2">
    <source>
        <dbReference type="ARBA" id="ARBA00023315"/>
    </source>
</evidence>
<comment type="caution">
    <text evidence="4">The sequence shown here is derived from an EMBL/GenBank/DDBJ whole genome shotgun (WGS) entry which is preliminary data.</text>
</comment>
<proteinExistence type="predicted"/>
<reference evidence="4 5" key="1">
    <citation type="journal article" date="2020" name="Cell Host Microbe">
        <title>Functional and Genomic Variation between Human-Derived Isolates of Lachnospiraceae Reveals Inter- and Intra-Species Diversity.</title>
        <authorList>
            <person name="Sorbara M.T."/>
            <person name="Littmann E.R."/>
            <person name="Fontana E."/>
            <person name="Moody T.U."/>
            <person name="Kohout C.E."/>
            <person name="Gjonbalaj M."/>
            <person name="Eaton V."/>
            <person name="Seok R."/>
            <person name="Leiner I.M."/>
            <person name="Pamer E.G."/>
        </authorList>
    </citation>
    <scope>NUCLEOTIDE SEQUENCE [LARGE SCALE GENOMIC DNA]</scope>
    <source>
        <strain evidence="4 5">MSK.15.26</strain>
    </source>
</reference>